<sequence>MQTFIFQFFLKNKIVCTKNLINMDTLNVPKKIHRHSLKAVNQLSGGNVKKTIPLKQILDQVRYQMRDLVPVNQFEMTVQKSLHILSDLGLIKKSGKNSYTIGRAYGATLFEKSRPKLISKSKPPLKKSLKRNYAKDNDNPEDDFFASSSHKKMRKNTTNFRNLDFNDQLPQFNLIAGETLTGNLQTIQPEFFPSYERSYSDSLLICGNSNIVPNVSARPVNVEILHHHFNADYNLTPSPVPSWEFFERPPYFPVLETDDKDNTNDLPQVEVEKNADALISNQTKEDMDTVGQKFSHLNISQDNSLQNSVNEDGVSKEKNVSLSTAVKVESKSCQENSTTECSNQ</sequence>
<feature type="region of interest" description="Disordered" evidence="1">
    <location>
        <begin position="301"/>
        <end position="321"/>
    </location>
</feature>
<dbReference type="AlphaFoldDB" id="A0A1I8NZK5"/>
<reference evidence="2" key="1">
    <citation type="submission" date="2020-05" db="UniProtKB">
        <authorList>
            <consortium name="EnsemblMetazoa"/>
        </authorList>
    </citation>
    <scope>IDENTIFICATION</scope>
    <source>
        <strain evidence="2">USDA</strain>
    </source>
</reference>
<name>A0A1I8NZK5_STOCA</name>
<dbReference type="Proteomes" id="UP000095300">
    <property type="component" value="Unassembled WGS sequence"/>
</dbReference>
<organism evidence="2 3">
    <name type="scientific">Stomoxys calcitrans</name>
    <name type="common">Stable fly</name>
    <name type="synonym">Conops calcitrans</name>
    <dbReference type="NCBI Taxonomy" id="35570"/>
    <lineage>
        <taxon>Eukaryota</taxon>
        <taxon>Metazoa</taxon>
        <taxon>Ecdysozoa</taxon>
        <taxon>Arthropoda</taxon>
        <taxon>Hexapoda</taxon>
        <taxon>Insecta</taxon>
        <taxon>Pterygota</taxon>
        <taxon>Neoptera</taxon>
        <taxon>Endopterygota</taxon>
        <taxon>Diptera</taxon>
        <taxon>Brachycera</taxon>
        <taxon>Muscomorpha</taxon>
        <taxon>Muscoidea</taxon>
        <taxon>Muscidae</taxon>
        <taxon>Stomoxys</taxon>
    </lineage>
</organism>
<dbReference type="VEuPathDB" id="VectorBase:SCAU003472"/>
<feature type="compositionally biased region" description="Polar residues" evidence="1">
    <location>
        <begin position="301"/>
        <end position="310"/>
    </location>
</feature>
<feature type="region of interest" description="Disordered" evidence="1">
    <location>
        <begin position="120"/>
        <end position="150"/>
    </location>
</feature>
<evidence type="ECO:0000256" key="1">
    <source>
        <dbReference type="SAM" id="MobiDB-lite"/>
    </source>
</evidence>
<protein>
    <submittedName>
        <fullName evidence="2">Uncharacterized protein</fullName>
    </submittedName>
</protein>
<evidence type="ECO:0000313" key="3">
    <source>
        <dbReference type="Proteomes" id="UP000095300"/>
    </source>
</evidence>
<keyword evidence="3" id="KW-1185">Reference proteome</keyword>
<accession>A0A1I8NZK5</accession>
<dbReference type="OrthoDB" id="7872817at2759"/>
<feature type="compositionally biased region" description="Basic residues" evidence="1">
    <location>
        <begin position="120"/>
        <end position="132"/>
    </location>
</feature>
<evidence type="ECO:0000313" key="2">
    <source>
        <dbReference type="EnsemblMetazoa" id="SCAU003472-PA"/>
    </source>
</evidence>
<proteinExistence type="predicted"/>
<dbReference type="EnsemblMetazoa" id="SCAU003472-RA">
    <property type="protein sequence ID" value="SCAU003472-PA"/>
    <property type="gene ID" value="SCAU003472"/>
</dbReference>
<dbReference type="KEGG" id="scac:106093952"/>
<gene>
    <name evidence="2" type="primary">106093952</name>
</gene>